<dbReference type="PANTHER" id="PTHR35204:SF1">
    <property type="entry name" value="ENTEROTOXIN"/>
    <property type="match status" value="1"/>
</dbReference>
<dbReference type="EMBL" id="JBFCZG010000001">
    <property type="protein sequence ID" value="KAL3426987.1"/>
    <property type="molecule type" value="Genomic_DNA"/>
</dbReference>
<dbReference type="InterPro" id="IPR038921">
    <property type="entry name" value="YOR389W-like"/>
</dbReference>
<proteinExistence type="predicted"/>
<evidence type="ECO:0000256" key="2">
    <source>
        <dbReference type="SAM" id="SignalP"/>
    </source>
</evidence>
<protein>
    <submittedName>
        <fullName evidence="3">Uncharacterized protein</fullName>
    </submittedName>
</protein>
<name>A0ABR4PUF0_9HELO</name>
<evidence type="ECO:0000313" key="4">
    <source>
        <dbReference type="Proteomes" id="UP001629113"/>
    </source>
</evidence>
<dbReference type="Proteomes" id="UP001629113">
    <property type="component" value="Unassembled WGS sequence"/>
</dbReference>
<reference evidence="3 4" key="1">
    <citation type="submission" date="2024-06" db="EMBL/GenBank/DDBJ databases">
        <title>Complete genome of Phlyctema vagabunda strain 19-DSS-EL-015.</title>
        <authorList>
            <person name="Fiorenzani C."/>
        </authorList>
    </citation>
    <scope>NUCLEOTIDE SEQUENCE [LARGE SCALE GENOMIC DNA]</scope>
    <source>
        <strain evidence="3 4">19-DSS-EL-015</strain>
    </source>
</reference>
<evidence type="ECO:0000256" key="1">
    <source>
        <dbReference type="SAM" id="MobiDB-lite"/>
    </source>
</evidence>
<accession>A0ABR4PUF0</accession>
<feature type="signal peptide" evidence="2">
    <location>
        <begin position="1"/>
        <end position="15"/>
    </location>
</feature>
<comment type="caution">
    <text evidence="3">The sequence shown here is derived from an EMBL/GenBank/DDBJ whole genome shotgun (WGS) entry which is preliminary data.</text>
</comment>
<keyword evidence="4" id="KW-1185">Reference proteome</keyword>
<evidence type="ECO:0000313" key="3">
    <source>
        <dbReference type="EMBL" id="KAL3426987.1"/>
    </source>
</evidence>
<organism evidence="3 4">
    <name type="scientific">Phlyctema vagabunda</name>
    <dbReference type="NCBI Taxonomy" id="108571"/>
    <lineage>
        <taxon>Eukaryota</taxon>
        <taxon>Fungi</taxon>
        <taxon>Dikarya</taxon>
        <taxon>Ascomycota</taxon>
        <taxon>Pezizomycotina</taxon>
        <taxon>Leotiomycetes</taxon>
        <taxon>Helotiales</taxon>
        <taxon>Dermateaceae</taxon>
        <taxon>Phlyctema</taxon>
    </lineage>
</organism>
<feature type="region of interest" description="Disordered" evidence="1">
    <location>
        <begin position="104"/>
        <end position="148"/>
    </location>
</feature>
<sequence length="518" mass="58480">MLFHLLLTTFPLAIALPPQTPIVAHADDRYNANLSSAKKNANLVFNALHSSMRQWGSSLQHNGMSFFPVTVPEGTLFYHGTSSVERAKGPEWLAFEIEHAEAFARSRGPRRPPGKDGTHQPPHLLGDDHGGPPRGPPRGPGGQPGYLHVYQATKPMKRLLYLDGMSAGKSDLGTLDTQDLVLLDNFTGGAMSDSQRARELCNLGNEWNVEGFLRMEAGFEIIKCDFEDGLEFVSHNQRPVQDNPEGYAELHHFEYIRAVTSRYHGIDGGRVIVDYSSMVSAFFYPTNLTNPSEDPRQTLPRLSSSSAEQISQIKADVKEMMDKKKTNDIVDWQGIVDMINTRYSDRLQYMASRPPIKPFLSEINLLLNAYIDYGNPSIEGSITACSNHYLRPVKLSTDQDRLIFASVYTVSHRICKTLFEIREDLLEKEGALPENDLAGPTESIHKIRELNEWLDWNTFRTCGTCQYNEVCYVAVWPFGNSEDHYHPRCKNNTEIGERDGEQYWHLGPGRPLPPKYEH</sequence>
<gene>
    <name evidence="3" type="ORF">PVAG01_00496</name>
</gene>
<keyword evidence="2" id="KW-0732">Signal</keyword>
<dbReference type="PANTHER" id="PTHR35204">
    <property type="entry name" value="YALI0A21131P"/>
    <property type="match status" value="1"/>
</dbReference>
<feature type="chain" id="PRO_5045990582" evidence="2">
    <location>
        <begin position="16"/>
        <end position="518"/>
    </location>
</feature>